<gene>
    <name evidence="1" type="ORF">GCM10018793_02850</name>
</gene>
<organism evidence="1 2">
    <name type="scientific">Streptomyces sulfonofaciens</name>
    <dbReference type="NCBI Taxonomy" id="68272"/>
    <lineage>
        <taxon>Bacteria</taxon>
        <taxon>Bacillati</taxon>
        <taxon>Actinomycetota</taxon>
        <taxon>Actinomycetes</taxon>
        <taxon>Kitasatosporales</taxon>
        <taxon>Streptomycetaceae</taxon>
        <taxon>Streptomyces</taxon>
    </lineage>
</organism>
<proteinExistence type="predicted"/>
<dbReference type="EMBL" id="BNCD01000001">
    <property type="protein sequence ID" value="GHH69810.1"/>
    <property type="molecule type" value="Genomic_DNA"/>
</dbReference>
<evidence type="ECO:0000313" key="1">
    <source>
        <dbReference type="EMBL" id="GHH69810.1"/>
    </source>
</evidence>
<keyword evidence="2" id="KW-1185">Reference proteome</keyword>
<reference evidence="1" key="1">
    <citation type="journal article" date="2014" name="Int. J. Syst. Evol. Microbiol.">
        <title>Complete genome sequence of Corynebacterium casei LMG S-19264T (=DSM 44701T), isolated from a smear-ripened cheese.</title>
        <authorList>
            <consortium name="US DOE Joint Genome Institute (JGI-PGF)"/>
            <person name="Walter F."/>
            <person name="Albersmeier A."/>
            <person name="Kalinowski J."/>
            <person name="Ruckert C."/>
        </authorList>
    </citation>
    <scope>NUCLEOTIDE SEQUENCE</scope>
    <source>
        <strain evidence="1">JCM 5069</strain>
    </source>
</reference>
<reference evidence="1" key="2">
    <citation type="submission" date="2020-09" db="EMBL/GenBank/DDBJ databases">
        <authorList>
            <person name="Sun Q."/>
            <person name="Ohkuma M."/>
        </authorList>
    </citation>
    <scope>NUCLEOTIDE SEQUENCE</scope>
    <source>
        <strain evidence="1">JCM 5069</strain>
    </source>
</reference>
<name>A0A919FQH4_9ACTN</name>
<sequence length="62" mass="6937">MSWARQITPRTSQRCGWPDGALRDPSWVVVDVMRGSDFYGVQDCGSLTVGEASYGVPLDFRR</sequence>
<protein>
    <submittedName>
        <fullName evidence="1">Uncharacterized protein</fullName>
    </submittedName>
</protein>
<accession>A0A919FQH4</accession>
<dbReference type="Proteomes" id="UP000603708">
    <property type="component" value="Unassembled WGS sequence"/>
</dbReference>
<dbReference type="AlphaFoldDB" id="A0A919FQH4"/>
<comment type="caution">
    <text evidence="1">The sequence shown here is derived from an EMBL/GenBank/DDBJ whole genome shotgun (WGS) entry which is preliminary data.</text>
</comment>
<evidence type="ECO:0000313" key="2">
    <source>
        <dbReference type="Proteomes" id="UP000603708"/>
    </source>
</evidence>